<feature type="compositionally biased region" description="Basic and acidic residues" evidence="1">
    <location>
        <begin position="314"/>
        <end position="323"/>
    </location>
</feature>
<dbReference type="Proteomes" id="UP001372834">
    <property type="component" value="Unassembled WGS sequence"/>
</dbReference>
<dbReference type="EMBL" id="JAWJWE010000036">
    <property type="protein sequence ID" value="KAK6628208.1"/>
    <property type="molecule type" value="Genomic_DNA"/>
</dbReference>
<gene>
    <name evidence="3" type="ORF">RUM43_002020</name>
</gene>
<feature type="domain" description="TGF-beta propeptide" evidence="2">
    <location>
        <begin position="25"/>
        <end position="124"/>
    </location>
</feature>
<sequence length="368" mass="42585">MTSNWRADDRPGKHKWMRREYPLLAEMLFFNISDIKDNEEVNLAQLHLHRRRLAKTHVSYHKRFLPTPYRVALYQVQPNARHKMLEDARTMKLGSLPVSHMTKGGWHTLDVTPVMRELLINAQGPVELLFGIQFEAPKRPDKAYSPIVPIKHFLKNPNVFTPEHPYKASSYLVVFSETDPFFDEFEDGEDYDMTGNVIPTPPPENPSRERHMKRKILKGKQSGPEVSLNELDVGKQDKDIWKFKRMENEVYKPTRKNDGIRHKNKGNEVKRSKADELALMEKTKLKSLPFLHANEVEEIRQTSRRLTRSSTGRQKPEKKSKYAKSELISPAKIVIARGKINLPDIYLVSQSSHRAKLTGEFGLAESAE</sequence>
<protein>
    <recommendedName>
        <fullName evidence="2">TGF-beta propeptide domain-containing protein</fullName>
    </recommendedName>
</protein>
<organism evidence="3 4">
    <name type="scientific">Polyplax serrata</name>
    <name type="common">Common mouse louse</name>
    <dbReference type="NCBI Taxonomy" id="468196"/>
    <lineage>
        <taxon>Eukaryota</taxon>
        <taxon>Metazoa</taxon>
        <taxon>Ecdysozoa</taxon>
        <taxon>Arthropoda</taxon>
        <taxon>Hexapoda</taxon>
        <taxon>Insecta</taxon>
        <taxon>Pterygota</taxon>
        <taxon>Neoptera</taxon>
        <taxon>Paraneoptera</taxon>
        <taxon>Psocodea</taxon>
        <taxon>Troctomorpha</taxon>
        <taxon>Phthiraptera</taxon>
        <taxon>Anoplura</taxon>
        <taxon>Polyplacidae</taxon>
        <taxon>Polyplax</taxon>
    </lineage>
</organism>
<evidence type="ECO:0000313" key="4">
    <source>
        <dbReference type="Proteomes" id="UP001372834"/>
    </source>
</evidence>
<evidence type="ECO:0000256" key="1">
    <source>
        <dbReference type="SAM" id="MobiDB-lite"/>
    </source>
</evidence>
<reference evidence="3 4" key="1">
    <citation type="submission" date="2023-10" db="EMBL/GenBank/DDBJ databases">
        <title>Genomes of two closely related lineages of the louse Polyplax serrata with different host specificities.</title>
        <authorList>
            <person name="Martinu J."/>
            <person name="Tarabai H."/>
            <person name="Stefka J."/>
            <person name="Hypsa V."/>
        </authorList>
    </citation>
    <scope>NUCLEOTIDE SEQUENCE [LARGE SCALE GENOMIC DNA]</scope>
    <source>
        <strain evidence="3">HR10_N</strain>
    </source>
</reference>
<dbReference type="Pfam" id="PF00688">
    <property type="entry name" value="TGFb_propeptide"/>
    <property type="match status" value="1"/>
</dbReference>
<dbReference type="Gene3D" id="2.60.120.970">
    <property type="match status" value="1"/>
</dbReference>
<accession>A0AAN8RVM6</accession>
<proteinExistence type="predicted"/>
<feature type="region of interest" description="Disordered" evidence="1">
    <location>
        <begin position="301"/>
        <end position="323"/>
    </location>
</feature>
<evidence type="ECO:0000313" key="3">
    <source>
        <dbReference type="EMBL" id="KAK6628208.1"/>
    </source>
</evidence>
<comment type="caution">
    <text evidence="3">The sequence shown here is derived from an EMBL/GenBank/DDBJ whole genome shotgun (WGS) entry which is preliminary data.</text>
</comment>
<dbReference type="AlphaFoldDB" id="A0AAN8RVM6"/>
<dbReference type="InterPro" id="IPR001111">
    <property type="entry name" value="TGF-b_propeptide"/>
</dbReference>
<name>A0AAN8RVM6_POLSC</name>
<evidence type="ECO:0000259" key="2">
    <source>
        <dbReference type="Pfam" id="PF00688"/>
    </source>
</evidence>